<feature type="domain" description="Reverse transcriptase/retrotransposon-derived protein RNase H-like" evidence="1">
    <location>
        <begin position="244"/>
        <end position="335"/>
    </location>
</feature>
<dbReference type="PANTHER" id="PTHR34072">
    <property type="entry name" value="ENZYMATIC POLYPROTEIN-RELATED"/>
    <property type="match status" value="1"/>
</dbReference>
<reference evidence="2" key="2">
    <citation type="submission" date="2022-01" db="EMBL/GenBank/DDBJ databases">
        <authorList>
            <person name="Yamashiro T."/>
            <person name="Shiraishi A."/>
            <person name="Satake H."/>
            <person name="Nakayama K."/>
        </authorList>
    </citation>
    <scope>NUCLEOTIDE SEQUENCE</scope>
</reference>
<evidence type="ECO:0000259" key="1">
    <source>
        <dbReference type="Pfam" id="PF17919"/>
    </source>
</evidence>
<keyword evidence="3" id="KW-1185">Reference proteome</keyword>
<dbReference type="InterPro" id="IPR041577">
    <property type="entry name" value="RT_RNaseH_2"/>
</dbReference>
<evidence type="ECO:0000313" key="2">
    <source>
        <dbReference type="EMBL" id="GJS88043.1"/>
    </source>
</evidence>
<accession>A0ABQ4ZGR7</accession>
<dbReference type="EMBL" id="BQNB010011244">
    <property type="protein sequence ID" value="GJS88043.1"/>
    <property type="molecule type" value="Genomic_DNA"/>
</dbReference>
<protein>
    <submittedName>
        <fullName evidence="2">Reverse transcriptase domain-containing protein</fullName>
    </submittedName>
</protein>
<dbReference type="Pfam" id="PF17919">
    <property type="entry name" value="RT_RNaseH_2"/>
    <property type="match status" value="1"/>
</dbReference>
<keyword evidence="2" id="KW-0808">Transferase</keyword>
<name>A0ABQ4ZGR7_9ASTR</name>
<proteinExistence type="predicted"/>
<dbReference type="SUPFAM" id="SSF56672">
    <property type="entry name" value="DNA/RNA polymerases"/>
    <property type="match status" value="1"/>
</dbReference>
<dbReference type="Gene3D" id="3.30.70.270">
    <property type="match status" value="1"/>
</dbReference>
<reference evidence="2" key="1">
    <citation type="journal article" date="2022" name="Int. J. Mol. Sci.">
        <title>Draft Genome of Tanacetum Coccineum: Genomic Comparison of Closely Related Tanacetum-Family Plants.</title>
        <authorList>
            <person name="Yamashiro T."/>
            <person name="Shiraishi A."/>
            <person name="Nakayama K."/>
            <person name="Satake H."/>
        </authorList>
    </citation>
    <scope>NUCLEOTIDE SEQUENCE</scope>
</reference>
<comment type="caution">
    <text evidence="2">The sequence shown here is derived from an EMBL/GenBank/DDBJ whole genome shotgun (WGS) entry which is preliminary data.</text>
</comment>
<dbReference type="InterPro" id="IPR043502">
    <property type="entry name" value="DNA/RNA_pol_sf"/>
</dbReference>
<evidence type="ECO:0000313" key="3">
    <source>
        <dbReference type="Proteomes" id="UP001151760"/>
    </source>
</evidence>
<dbReference type="PANTHER" id="PTHR34072:SF52">
    <property type="entry name" value="RIBONUCLEASE H"/>
    <property type="match status" value="1"/>
</dbReference>
<dbReference type="InterPro" id="IPR043128">
    <property type="entry name" value="Rev_trsase/Diguanyl_cyclase"/>
</dbReference>
<organism evidence="2 3">
    <name type="scientific">Tanacetum coccineum</name>
    <dbReference type="NCBI Taxonomy" id="301880"/>
    <lineage>
        <taxon>Eukaryota</taxon>
        <taxon>Viridiplantae</taxon>
        <taxon>Streptophyta</taxon>
        <taxon>Embryophyta</taxon>
        <taxon>Tracheophyta</taxon>
        <taxon>Spermatophyta</taxon>
        <taxon>Magnoliopsida</taxon>
        <taxon>eudicotyledons</taxon>
        <taxon>Gunneridae</taxon>
        <taxon>Pentapetalae</taxon>
        <taxon>asterids</taxon>
        <taxon>campanulids</taxon>
        <taxon>Asterales</taxon>
        <taxon>Asteraceae</taxon>
        <taxon>Asteroideae</taxon>
        <taxon>Anthemideae</taxon>
        <taxon>Anthemidinae</taxon>
        <taxon>Tanacetum</taxon>
    </lineage>
</organism>
<dbReference type="Proteomes" id="UP001151760">
    <property type="component" value="Unassembled WGS sequence"/>
</dbReference>
<keyword evidence="2" id="KW-0695">RNA-directed DNA polymerase</keyword>
<dbReference type="GO" id="GO:0003964">
    <property type="term" value="F:RNA-directed DNA polymerase activity"/>
    <property type="evidence" value="ECO:0007669"/>
    <property type="project" value="UniProtKB-KW"/>
</dbReference>
<sequence length="531" mass="60532">MLSKNKAVIVCHEKVVEIPIEKNRILRVHGERTLGAAKALMNTKVDEHRISDIPVVQDFADVFLEDLLGLPLEITVVILVRDRCPRGKGIRFLNFFNDPRIIREQIIAAYKGYRVGAACCGRKREEIWLHEDQEKRKVEFHIDVIPGATPVVKSPYRLAPSEMQELPGRMGLFTKEEHEVHLKLMLELVRKEKLYAKFSKCEFWLQEVHFLGHVVNQSGIHVDPSKIEAMMNWKAPTTPSEYVWGEKEKEAFQTLKNNLCDAPIFSLPDGVEDFVVYCDASNQGLGCVLMQRGKVIAYASRQLKIQEKNYTIHDLELGAVVFALKTWRHYLYGTKSEGTSETWTCSSNGYDPSGVKEMILAAQSEAFKEENVLAERLHGLDQHMERKEDESLYFIDRIWVPLVGNVRMVIIDEAHKSSYYQAIGEILRKTTSSSILDELPISFVKREKIFSKKKAYLDFVTVFFCISENFMQRGLILCKEWSSIYRQENPTVTRGGPGGPRGEEDERELFEIGEVGVVLFGGGEGGEKGIP</sequence>
<keyword evidence="2" id="KW-0548">Nucleotidyltransferase</keyword>
<gene>
    <name evidence="2" type="ORF">Tco_0770679</name>
</gene>